<feature type="transmembrane region" description="Helical" evidence="5">
    <location>
        <begin position="362"/>
        <end position="381"/>
    </location>
</feature>
<evidence type="ECO:0000313" key="7">
    <source>
        <dbReference type="EMBL" id="MBO1266252.1"/>
    </source>
</evidence>
<feature type="transmembrane region" description="Helical" evidence="5">
    <location>
        <begin position="301"/>
        <end position="320"/>
    </location>
</feature>
<evidence type="ECO:0000256" key="1">
    <source>
        <dbReference type="ARBA" id="ARBA00004141"/>
    </source>
</evidence>
<dbReference type="EMBL" id="JAFNJU010000015">
    <property type="protein sequence ID" value="MBO1266252.1"/>
    <property type="molecule type" value="Genomic_DNA"/>
</dbReference>
<dbReference type="InterPro" id="IPR038770">
    <property type="entry name" value="Na+/solute_symporter_sf"/>
</dbReference>
<feature type="transmembrane region" description="Helical" evidence="5">
    <location>
        <begin position="150"/>
        <end position="174"/>
    </location>
</feature>
<proteinExistence type="predicted"/>
<dbReference type="GO" id="GO:0015297">
    <property type="term" value="F:antiporter activity"/>
    <property type="evidence" value="ECO:0007669"/>
    <property type="project" value="InterPro"/>
</dbReference>
<accession>A0A939H8F8</accession>
<keyword evidence="2 5" id="KW-0812">Transmembrane</keyword>
<dbReference type="Pfam" id="PF00999">
    <property type="entry name" value="Na_H_Exchanger"/>
    <property type="match status" value="1"/>
</dbReference>
<organism evidence="7 8">
    <name type="scientific">Proteiniclasticum aestuarii</name>
    <dbReference type="NCBI Taxonomy" id="2817862"/>
    <lineage>
        <taxon>Bacteria</taxon>
        <taxon>Bacillati</taxon>
        <taxon>Bacillota</taxon>
        <taxon>Clostridia</taxon>
        <taxon>Eubacteriales</taxon>
        <taxon>Clostridiaceae</taxon>
        <taxon>Proteiniclasticum</taxon>
    </lineage>
</organism>
<feature type="transmembrane region" description="Helical" evidence="5">
    <location>
        <begin position="271"/>
        <end position="289"/>
    </location>
</feature>
<comment type="subcellular location">
    <subcellularLocation>
        <location evidence="1">Membrane</location>
        <topology evidence="1">Multi-pass membrane protein</topology>
    </subcellularLocation>
</comment>
<feature type="transmembrane region" description="Helical" evidence="5">
    <location>
        <begin position="180"/>
        <end position="204"/>
    </location>
</feature>
<dbReference type="GO" id="GO:0016020">
    <property type="term" value="C:membrane"/>
    <property type="evidence" value="ECO:0007669"/>
    <property type="project" value="UniProtKB-SubCell"/>
</dbReference>
<evidence type="ECO:0000256" key="3">
    <source>
        <dbReference type="ARBA" id="ARBA00022989"/>
    </source>
</evidence>
<sequence length="393" mass="41883">MLLSLALILIIGFSLSGILNRFRIPGLIGLIFTGILLGPQGLDLISADILNISRDLREIALIVILLRAGLTLELRDLKKVGRPAVLMSFVPATFEILAISFIAPPLLGISYIEALILGSVLSAVSPAVVVPRMIHLMESGYGRKKRIPQLVLAGASVDDIYVIVLFTAFLGVYAGNQLRAGVFLSVPVSVLSGMALGIVAGLVMISLFRKIHVRDTIKVLIILSVSFLFMSVEDLIAPYFPLSGLLAVMALGGTILKGYEKLARRIIGKFSKIWVGAEILLFVLVGAAVEVEALSGAGFKSVLLIGCALLFRMIGVFISLIRTSLSRKERLFTAIAYLPKATVQAAIGTIPLSQGVAAGDTILSLAVLAIILTAPLGAFGIDHLHEKLLERDA</sequence>
<evidence type="ECO:0000259" key="6">
    <source>
        <dbReference type="Pfam" id="PF00999"/>
    </source>
</evidence>
<dbReference type="Proteomes" id="UP000664218">
    <property type="component" value="Unassembled WGS sequence"/>
</dbReference>
<dbReference type="PANTHER" id="PTHR31102">
    <property type="match status" value="1"/>
</dbReference>
<protein>
    <submittedName>
        <fullName evidence="7">Cation:proton antiporter</fullName>
    </submittedName>
</protein>
<dbReference type="GO" id="GO:1902600">
    <property type="term" value="P:proton transmembrane transport"/>
    <property type="evidence" value="ECO:0007669"/>
    <property type="project" value="InterPro"/>
</dbReference>
<dbReference type="InterPro" id="IPR051843">
    <property type="entry name" value="CPA1_transporter"/>
</dbReference>
<dbReference type="AlphaFoldDB" id="A0A939H8F8"/>
<feature type="domain" description="Cation/H+ exchanger transmembrane" evidence="6">
    <location>
        <begin position="13"/>
        <end position="380"/>
    </location>
</feature>
<dbReference type="Gene3D" id="1.20.1530.20">
    <property type="match status" value="1"/>
</dbReference>
<reference evidence="7" key="1">
    <citation type="submission" date="2021-03" db="EMBL/GenBank/DDBJ databases">
        <title>Proteiniclasticum marinus sp. nov., isolated from tidal flat sediment.</title>
        <authorList>
            <person name="Namirimu T."/>
            <person name="Yang J.-A."/>
            <person name="Yang S.-H."/>
            <person name="Kim Y.-J."/>
            <person name="Kwon K.K."/>
        </authorList>
    </citation>
    <scope>NUCLEOTIDE SEQUENCE</scope>
    <source>
        <strain evidence="7">SCR006</strain>
    </source>
</reference>
<feature type="transmembrane region" description="Helical" evidence="5">
    <location>
        <begin position="27"/>
        <end position="47"/>
    </location>
</feature>
<feature type="transmembrane region" description="Helical" evidence="5">
    <location>
        <begin position="84"/>
        <end position="103"/>
    </location>
</feature>
<feature type="transmembrane region" description="Helical" evidence="5">
    <location>
        <begin position="238"/>
        <end position="259"/>
    </location>
</feature>
<evidence type="ECO:0000313" key="8">
    <source>
        <dbReference type="Proteomes" id="UP000664218"/>
    </source>
</evidence>
<dbReference type="InterPro" id="IPR006153">
    <property type="entry name" value="Cation/H_exchanger_TM"/>
</dbReference>
<gene>
    <name evidence="7" type="ORF">J3A84_14540</name>
</gene>
<comment type="caution">
    <text evidence="7">The sequence shown here is derived from an EMBL/GenBank/DDBJ whole genome shotgun (WGS) entry which is preliminary data.</text>
</comment>
<keyword evidence="8" id="KW-1185">Reference proteome</keyword>
<keyword evidence="4 5" id="KW-0472">Membrane</keyword>
<dbReference type="RefSeq" id="WP_207600779.1">
    <property type="nucleotide sequence ID" value="NZ_JAFNJU010000015.1"/>
</dbReference>
<evidence type="ECO:0000256" key="5">
    <source>
        <dbReference type="SAM" id="Phobius"/>
    </source>
</evidence>
<name>A0A939H8F8_9CLOT</name>
<evidence type="ECO:0000256" key="4">
    <source>
        <dbReference type="ARBA" id="ARBA00023136"/>
    </source>
</evidence>
<dbReference type="PANTHER" id="PTHR31102:SF1">
    <property type="entry name" value="CATION_H+ EXCHANGER DOMAIN-CONTAINING PROTEIN"/>
    <property type="match status" value="1"/>
</dbReference>
<evidence type="ECO:0000256" key="2">
    <source>
        <dbReference type="ARBA" id="ARBA00022692"/>
    </source>
</evidence>
<keyword evidence="3 5" id="KW-1133">Transmembrane helix</keyword>
<feature type="transmembrane region" description="Helical" evidence="5">
    <location>
        <begin position="216"/>
        <end position="232"/>
    </location>
</feature>
<feature type="transmembrane region" description="Helical" evidence="5">
    <location>
        <begin position="109"/>
        <end position="130"/>
    </location>
</feature>